<dbReference type="OrthoDB" id="348904at2759"/>
<feature type="region of interest" description="Disordered" evidence="2">
    <location>
        <begin position="939"/>
        <end position="969"/>
    </location>
</feature>
<dbReference type="EMBL" id="AEYI02002043">
    <property type="protein sequence ID" value="KFG30569.1"/>
    <property type="molecule type" value="Genomic_DNA"/>
</dbReference>
<feature type="region of interest" description="Disordered" evidence="2">
    <location>
        <begin position="510"/>
        <end position="583"/>
    </location>
</feature>
<gene>
    <name evidence="5" type="ORF">TGP89_208040</name>
</gene>
<feature type="region of interest" description="Disordered" evidence="2">
    <location>
        <begin position="1150"/>
        <end position="1171"/>
    </location>
</feature>
<dbReference type="InterPro" id="IPR023210">
    <property type="entry name" value="NADP_OxRdtase_dom"/>
</dbReference>
<keyword evidence="3" id="KW-1133">Transmembrane helix</keyword>
<evidence type="ECO:0000313" key="5">
    <source>
        <dbReference type="EMBL" id="KFG30569.1"/>
    </source>
</evidence>
<name>A0A086JEK1_TOXGO</name>
<dbReference type="InterPro" id="IPR020471">
    <property type="entry name" value="AKR"/>
</dbReference>
<dbReference type="GO" id="GO:0016491">
    <property type="term" value="F:oxidoreductase activity"/>
    <property type="evidence" value="ECO:0007669"/>
    <property type="project" value="UniProtKB-KW"/>
</dbReference>
<evidence type="ECO:0000256" key="1">
    <source>
        <dbReference type="ARBA" id="ARBA00023002"/>
    </source>
</evidence>
<evidence type="ECO:0000256" key="3">
    <source>
        <dbReference type="SAM" id="Phobius"/>
    </source>
</evidence>
<dbReference type="SUPFAM" id="SSF51430">
    <property type="entry name" value="NAD(P)-linked oxidoreductase"/>
    <property type="match status" value="1"/>
</dbReference>
<dbReference type="InterPro" id="IPR036812">
    <property type="entry name" value="NAD(P)_OxRdtase_dom_sf"/>
</dbReference>
<dbReference type="PRINTS" id="PR00069">
    <property type="entry name" value="ALDKETRDTASE"/>
</dbReference>
<evidence type="ECO:0000256" key="2">
    <source>
        <dbReference type="SAM" id="MobiDB-lite"/>
    </source>
</evidence>
<organism evidence="5 6">
    <name type="scientific">Toxoplasma gondii p89</name>
    <dbReference type="NCBI Taxonomy" id="943119"/>
    <lineage>
        <taxon>Eukaryota</taxon>
        <taxon>Sar</taxon>
        <taxon>Alveolata</taxon>
        <taxon>Apicomplexa</taxon>
        <taxon>Conoidasida</taxon>
        <taxon>Coccidia</taxon>
        <taxon>Eucoccidiorida</taxon>
        <taxon>Eimeriorina</taxon>
        <taxon>Sarcocystidae</taxon>
        <taxon>Toxoplasma</taxon>
    </lineage>
</organism>
<proteinExistence type="predicted"/>
<comment type="caution">
    <text evidence="5">The sequence shown here is derived from an EMBL/GenBank/DDBJ whole genome shotgun (WGS) entry which is preliminary data.</text>
</comment>
<feature type="region of interest" description="Disordered" evidence="2">
    <location>
        <begin position="435"/>
        <end position="466"/>
    </location>
</feature>
<protein>
    <submittedName>
        <fullName evidence="5">Aldo-keto reductase</fullName>
    </submittedName>
</protein>
<dbReference type="Pfam" id="PF00248">
    <property type="entry name" value="Aldo_ket_red"/>
    <property type="match status" value="1"/>
</dbReference>
<feature type="region of interest" description="Disordered" evidence="2">
    <location>
        <begin position="307"/>
        <end position="332"/>
    </location>
</feature>
<dbReference type="VEuPathDB" id="ToxoDB:TGP89_208040"/>
<keyword evidence="3" id="KW-0472">Membrane</keyword>
<dbReference type="PANTHER" id="PTHR43364:SF4">
    <property type="entry name" value="NAD(P)-LINKED OXIDOREDUCTASE SUPERFAMILY PROTEIN"/>
    <property type="match status" value="1"/>
</dbReference>
<evidence type="ECO:0000313" key="6">
    <source>
        <dbReference type="Proteomes" id="UP000028828"/>
    </source>
</evidence>
<feature type="transmembrane region" description="Helical" evidence="3">
    <location>
        <begin position="79"/>
        <end position="101"/>
    </location>
</feature>
<keyword evidence="3" id="KW-0812">Transmembrane</keyword>
<dbReference type="InterPro" id="IPR050523">
    <property type="entry name" value="AKR_Detox_Biosynth"/>
</dbReference>
<keyword evidence="1" id="KW-0560">Oxidoreductase</keyword>
<accession>A0A086JEK1</accession>
<dbReference type="Proteomes" id="UP000028828">
    <property type="component" value="Unassembled WGS sequence"/>
</dbReference>
<evidence type="ECO:0000259" key="4">
    <source>
        <dbReference type="Pfam" id="PF00248"/>
    </source>
</evidence>
<dbReference type="Gene3D" id="3.20.20.100">
    <property type="entry name" value="NADP-dependent oxidoreductase domain"/>
    <property type="match status" value="1"/>
</dbReference>
<feature type="domain" description="NADP-dependent oxidoreductase" evidence="4">
    <location>
        <begin position="1059"/>
        <end position="1408"/>
    </location>
</feature>
<dbReference type="CDD" id="cd19094">
    <property type="entry name" value="AKR_Tas-like"/>
    <property type="match status" value="1"/>
</dbReference>
<dbReference type="PANTHER" id="PTHR43364">
    <property type="entry name" value="NADH-SPECIFIC METHYLGLYOXAL REDUCTASE-RELATED"/>
    <property type="match status" value="1"/>
</dbReference>
<feature type="compositionally biased region" description="Low complexity" evidence="2">
    <location>
        <begin position="435"/>
        <end position="451"/>
    </location>
</feature>
<feature type="compositionally biased region" description="Polar residues" evidence="2">
    <location>
        <begin position="939"/>
        <end position="962"/>
    </location>
</feature>
<reference evidence="5 6" key="1">
    <citation type="submission" date="2014-03" db="EMBL/GenBank/DDBJ databases">
        <authorList>
            <person name="Sibley D."/>
            <person name="Venepally P."/>
            <person name="Karamycheva S."/>
            <person name="Hadjithomas M."/>
            <person name="Khan A."/>
            <person name="Brunk B."/>
            <person name="Roos D."/>
            <person name="Caler E."/>
            <person name="Lorenzi H."/>
        </authorList>
    </citation>
    <scope>NUCLEOTIDE SEQUENCE [LARGE SCALE GENOMIC DNA]</scope>
    <source>
        <strain evidence="6">p89</strain>
    </source>
</reference>
<sequence>MAGGEGVLPCRRFTFPCGSVSDSSSLSWRPASVLLFDASFAFCAQRLAALLSSRVPMCVQAPGKAGRSPRRWRPASRSLFAFSLRMCLILCLLLAFASHLVTVHGRTPRVVARSSSQETASLPGTQASSLVLPLSPRFSVSSLVSLLPPDRTERNSRPNGCEPQTLVRSALSPLAVVGATQRPRQASVGCSSRLKRLVKRRRFGVSPTFLSTASAVASSPSSFSSRLAAAAPQPHCSPRSDSPLGFLSVPSNGFASHTSLRDGLPQEPLSLSPLFTSTHRSLLAPPLGNVRLVGDAGVSPKRISSFNLGAASTRKQPRRNPPTSASGFQSDAFRRRRPPFDARSHLLSSSLFSAAWVPSPLSFASSFQLLFPSPRSSSVSSLSLSSLSLSSSSVSSSSLSSSLSFARGHCSSSPSSSLLASSLSSSSLFSSSLSASSSSPSSPSRPSLSLSEADALAGESREREAIQQAALERDAALASTPSLLSSLEKVKELTGAESTAVPICVSQSGQVKPLSSVSKDPLRRRDAVPVGEASSGEDGPSVQEAALSGKSEAFSNRDKTGLSRRGRATAEGEASPLSPQSAGWEVVPESEWHLYNRDNFFHPNQTANYELFPETLPLALTSQKLKHLQTRQREVFQTRKATERRPGAKTWRDYLSWLPEDRREDWEGFPPSPETRIEELPVKTLVVDNETILYRQASAESPMIVDDETFNRLKAKWRDQSELQRIQKEEKGLYDVPEEFPDDDWVPVKPDLPMGRLVVDYGLVPNVTLTAGGFDYIETYHDPARNYTWSYKRWNPLKQEGELPGARDNQTGSIFDLETEESRRYWGEEASPPKKELDDGVFRQVTLAEQMTAGMKRTPVGMDQWQFTPLHPLGQVAREQNFCISASNRTLSRARAESQKEASVAASLAQIYAAASEGATSVEGHDTLPLWVVFPPKTNSTSASASQRGGADPSTSSRQRNANACGEAAPPLRSHLAPLAAFSSNSSTPFVAAEAVSSSASVASQSTSPAAPLSSFSRLPRLRRSAYQPLGDAPGSPGERGDEMTYRQLGKSDLFVSQVGLGTMTVGSPQLGRERAFELFDYAVDEWGVNFFDTAELYPLPASPVTYGRSEEILGAWLARRGRGEREKFVVATKVAGRSKHLAWLRTESTKHTGASQTRKRLPRREDQETTGTCLSKKQILAAAEGSLRRLKTDYVDLFQLHWPERYVPLHSSGDFGDVLFDPERAAEQESREAVVPMEEQLEAVGQLLREGKIRAWGLSNETPYGVCRFTELATRFFGLPPPASVQVQYNLLCRNDVEKGFVELARPQNAGTALLAYGALGGGILTGKYLEWLEYPTTGRMLRFPSYMKRYRGSLAARAVSAYFYLALRLEHPNLTVMALRWVLSRPFICSTILGFTDFYQLRENLFCTTPACGALSDWAEREINFLHWKWRDVLRIIQ</sequence>